<dbReference type="OMA" id="TDRMGMT"/>
<evidence type="ECO:0000313" key="3">
    <source>
        <dbReference type="Proteomes" id="UP000265120"/>
    </source>
</evidence>
<dbReference type="InParanoid" id="A0A3P8UF49"/>
<accession>A0A3P8UF49</accession>
<dbReference type="InterPro" id="IPR033369">
    <property type="entry name" value="C19orf12"/>
</dbReference>
<dbReference type="OrthoDB" id="5976774at2759"/>
<protein>
    <submittedName>
        <fullName evidence="2">Chromosome 19 open reading frame 12</fullName>
    </submittedName>
</protein>
<dbReference type="RefSeq" id="XP_016888223.1">
    <property type="nucleotide sequence ID" value="XM_017032734.1"/>
</dbReference>
<dbReference type="AlphaFoldDB" id="A0A3P8UF49"/>
<sequence>MASRINDVMNLCCKLSAHEQIKVAIKNSTKGAVVAGGCAFLGGVCAGPAGIAVGGALGGLMGSWLTRGQFRPLPELLMEMSANQKQQLYDEVVNVLSGLDWMDAAQLIALVMGNSTLQHQVIATLLNYVTKELRADVQYQV</sequence>
<dbReference type="STRING" id="244447.ENSCSEP00000000449"/>
<evidence type="ECO:0000256" key="1">
    <source>
        <dbReference type="ARBA" id="ARBA00029457"/>
    </source>
</evidence>
<dbReference type="GeneTree" id="ENSGT00390000009077"/>
<evidence type="ECO:0000313" key="2">
    <source>
        <dbReference type="Ensembl" id="ENSCSEP00000000449.1"/>
    </source>
</evidence>
<reference evidence="2" key="3">
    <citation type="submission" date="2025-09" db="UniProtKB">
        <authorList>
            <consortium name="Ensembl"/>
        </authorList>
    </citation>
    <scope>IDENTIFICATION</scope>
</reference>
<organism evidence="2 3">
    <name type="scientific">Cynoglossus semilaevis</name>
    <name type="common">Tongue sole</name>
    <dbReference type="NCBI Taxonomy" id="244447"/>
    <lineage>
        <taxon>Eukaryota</taxon>
        <taxon>Metazoa</taxon>
        <taxon>Chordata</taxon>
        <taxon>Craniata</taxon>
        <taxon>Vertebrata</taxon>
        <taxon>Euteleostomi</taxon>
        <taxon>Actinopterygii</taxon>
        <taxon>Neopterygii</taxon>
        <taxon>Teleostei</taxon>
        <taxon>Neoteleostei</taxon>
        <taxon>Acanthomorphata</taxon>
        <taxon>Carangaria</taxon>
        <taxon>Pleuronectiformes</taxon>
        <taxon>Pleuronectoidei</taxon>
        <taxon>Cynoglossidae</taxon>
        <taxon>Cynoglossinae</taxon>
        <taxon>Cynoglossus</taxon>
    </lineage>
</organism>
<dbReference type="Proteomes" id="UP000265120">
    <property type="component" value="Chromosome 5"/>
</dbReference>
<proteinExistence type="inferred from homology"/>
<keyword evidence="3" id="KW-1185">Reference proteome</keyword>
<name>A0A3P8UF49_CYNSE</name>
<dbReference type="PANTHER" id="PTHR31493:SF1">
    <property type="entry name" value="PROTEIN C19ORF12"/>
    <property type="match status" value="1"/>
</dbReference>
<dbReference type="KEGG" id="csem:103378617"/>
<reference evidence="2 3" key="1">
    <citation type="journal article" date="2014" name="Nat. Genet.">
        <title>Whole-genome sequence of a flatfish provides insights into ZW sex chromosome evolution and adaptation to a benthic lifestyle.</title>
        <authorList>
            <person name="Chen S."/>
            <person name="Zhang G."/>
            <person name="Shao C."/>
            <person name="Huang Q."/>
            <person name="Liu G."/>
            <person name="Zhang P."/>
            <person name="Song W."/>
            <person name="An N."/>
            <person name="Chalopin D."/>
            <person name="Volff J.N."/>
            <person name="Hong Y."/>
            <person name="Li Q."/>
            <person name="Sha Z."/>
            <person name="Zhou H."/>
            <person name="Xie M."/>
            <person name="Yu Q."/>
            <person name="Liu Y."/>
            <person name="Xiang H."/>
            <person name="Wang N."/>
            <person name="Wu K."/>
            <person name="Yang C."/>
            <person name="Zhou Q."/>
            <person name="Liao X."/>
            <person name="Yang L."/>
            <person name="Hu Q."/>
            <person name="Zhang J."/>
            <person name="Meng L."/>
            <person name="Jin L."/>
            <person name="Tian Y."/>
            <person name="Lian J."/>
            <person name="Yang J."/>
            <person name="Miao G."/>
            <person name="Liu S."/>
            <person name="Liang Z."/>
            <person name="Yan F."/>
            <person name="Li Y."/>
            <person name="Sun B."/>
            <person name="Zhang H."/>
            <person name="Zhang J."/>
            <person name="Zhu Y."/>
            <person name="Du M."/>
            <person name="Zhao Y."/>
            <person name="Schartl M."/>
            <person name="Tang Q."/>
            <person name="Wang J."/>
        </authorList>
    </citation>
    <scope>NUCLEOTIDE SEQUENCE</scope>
</reference>
<dbReference type="GeneID" id="103378617"/>
<dbReference type="FunCoup" id="A0A3P8UF49">
    <property type="interactions" value="1"/>
</dbReference>
<dbReference type="Ensembl" id="ENSCSET00000000474.1">
    <property type="protein sequence ID" value="ENSCSEP00000000449.1"/>
    <property type="gene ID" value="ENSCSEG00000000323.1"/>
</dbReference>
<dbReference type="RefSeq" id="XP_008308111.1">
    <property type="nucleotide sequence ID" value="XM_008309889.2"/>
</dbReference>
<dbReference type="Pfam" id="PF20721">
    <property type="entry name" value="C19orf12"/>
    <property type="match status" value="1"/>
</dbReference>
<reference evidence="2" key="2">
    <citation type="submission" date="2025-08" db="UniProtKB">
        <authorList>
            <consortium name="Ensembl"/>
        </authorList>
    </citation>
    <scope>IDENTIFICATION</scope>
</reference>
<dbReference type="PANTHER" id="PTHR31493">
    <property type="entry name" value="NAZO FAMILY MEMBER"/>
    <property type="match status" value="1"/>
</dbReference>
<dbReference type="RefSeq" id="XP_008308112.1">
    <property type="nucleotide sequence ID" value="XM_008309890.2"/>
</dbReference>
<comment type="similarity">
    <text evidence="1">Belongs to the C19orf12 family.</text>
</comment>